<evidence type="ECO:0000259" key="8">
    <source>
        <dbReference type="PROSITE" id="PS51740"/>
    </source>
</evidence>
<dbReference type="InterPro" id="IPR035642">
    <property type="entry name" value="MraZ_N"/>
</dbReference>
<name>A0A2W7MXA9_9BACT</name>
<dbReference type="PANTHER" id="PTHR34701">
    <property type="entry name" value="TRANSCRIPTIONAL REGULATOR MRAZ"/>
    <property type="match status" value="1"/>
</dbReference>
<dbReference type="InterPro" id="IPR035644">
    <property type="entry name" value="MraZ_C"/>
</dbReference>
<keyword evidence="10" id="KW-1185">Reference proteome</keyword>
<dbReference type="SUPFAM" id="SSF89447">
    <property type="entry name" value="AbrB/MazE/MraZ-like"/>
    <property type="match status" value="1"/>
</dbReference>
<dbReference type="GO" id="GO:0003700">
    <property type="term" value="F:DNA-binding transcription factor activity"/>
    <property type="evidence" value="ECO:0007669"/>
    <property type="project" value="UniProtKB-UniRule"/>
</dbReference>
<organism evidence="9 10">
    <name type="scientific">Breznakibacter xylanolyticus</name>
    <dbReference type="NCBI Taxonomy" id="990"/>
    <lineage>
        <taxon>Bacteria</taxon>
        <taxon>Pseudomonadati</taxon>
        <taxon>Bacteroidota</taxon>
        <taxon>Bacteroidia</taxon>
        <taxon>Marinilabiliales</taxon>
        <taxon>Marinilabiliaceae</taxon>
        <taxon>Breznakibacter</taxon>
    </lineage>
</organism>
<accession>A0A2W7MXA9</accession>
<evidence type="ECO:0000256" key="5">
    <source>
        <dbReference type="ARBA" id="ARBA00023125"/>
    </source>
</evidence>
<proteinExistence type="inferred from homology"/>
<dbReference type="Pfam" id="PF02381">
    <property type="entry name" value="MraZ"/>
    <property type="match status" value="2"/>
</dbReference>
<dbReference type="GO" id="GO:2000143">
    <property type="term" value="P:negative regulation of DNA-templated transcription initiation"/>
    <property type="evidence" value="ECO:0007669"/>
    <property type="project" value="TreeGrafter"/>
</dbReference>
<gene>
    <name evidence="7" type="primary">mraZ</name>
    <name evidence="9" type="ORF">LX69_02899</name>
</gene>
<dbReference type="CDD" id="cd16321">
    <property type="entry name" value="MraZ_C"/>
    <property type="match status" value="1"/>
</dbReference>
<evidence type="ECO:0000256" key="2">
    <source>
        <dbReference type="ARBA" id="ARBA00022490"/>
    </source>
</evidence>
<dbReference type="InterPro" id="IPR007159">
    <property type="entry name" value="SpoVT-AbrB_dom"/>
</dbReference>
<dbReference type="CDD" id="cd16320">
    <property type="entry name" value="MraZ_N"/>
    <property type="match status" value="1"/>
</dbReference>
<dbReference type="AlphaFoldDB" id="A0A2W7MXA9"/>
<dbReference type="Gene3D" id="3.40.1550.20">
    <property type="entry name" value="Transcriptional regulator MraZ domain"/>
    <property type="match status" value="1"/>
</dbReference>
<dbReference type="InterPro" id="IPR038619">
    <property type="entry name" value="MraZ_sf"/>
</dbReference>
<keyword evidence="3" id="KW-0677">Repeat</keyword>
<dbReference type="GO" id="GO:0005737">
    <property type="term" value="C:cytoplasm"/>
    <property type="evidence" value="ECO:0007669"/>
    <property type="project" value="UniProtKB-UniRule"/>
</dbReference>
<dbReference type="GO" id="GO:0009295">
    <property type="term" value="C:nucleoid"/>
    <property type="evidence" value="ECO:0007669"/>
    <property type="project" value="UniProtKB-SubCell"/>
</dbReference>
<evidence type="ECO:0000256" key="3">
    <source>
        <dbReference type="ARBA" id="ARBA00022737"/>
    </source>
</evidence>
<dbReference type="PROSITE" id="PS51740">
    <property type="entry name" value="SPOVT_ABRB"/>
    <property type="match status" value="2"/>
</dbReference>
<dbReference type="OrthoDB" id="9807753at2"/>
<dbReference type="InterPro" id="IPR020603">
    <property type="entry name" value="MraZ_dom"/>
</dbReference>
<comment type="caution">
    <text evidence="9">The sequence shown here is derived from an EMBL/GenBank/DDBJ whole genome shotgun (WGS) entry which is preliminary data.</text>
</comment>
<comment type="similarity">
    <text evidence="7">Belongs to the MraZ family.</text>
</comment>
<keyword evidence="2 7" id="KW-0963">Cytoplasm</keyword>
<protein>
    <recommendedName>
        <fullName evidence="1 7">Transcriptional regulator MraZ</fullName>
    </recommendedName>
</protein>
<dbReference type="RefSeq" id="WP_111446717.1">
    <property type="nucleotide sequence ID" value="NZ_QKZK01000031.1"/>
</dbReference>
<evidence type="ECO:0000256" key="6">
    <source>
        <dbReference type="ARBA" id="ARBA00023163"/>
    </source>
</evidence>
<evidence type="ECO:0000313" key="9">
    <source>
        <dbReference type="EMBL" id="PZX12430.1"/>
    </source>
</evidence>
<dbReference type="Proteomes" id="UP000249239">
    <property type="component" value="Unassembled WGS sequence"/>
</dbReference>
<sequence>MITFVGDFESKTDEKGRIVLPAAFKKALSGEGEVRLVVRKDLFEDCLVIFPHSEWETELKQIQEKLNPYNREHNVFLREFFKRSAEMVLDGNGRFLVPRRLMELAGIDREVVLVGVNNKIEMWDKTRYEASGIGSDDFASLAGKLLGN</sequence>
<keyword evidence="5 7" id="KW-0238">DNA-binding</keyword>
<comment type="subunit">
    <text evidence="7">Forms oligomers.</text>
</comment>
<keyword evidence="6 7" id="KW-0804">Transcription</keyword>
<keyword evidence="4 7" id="KW-0805">Transcription regulation</keyword>
<reference evidence="9 10" key="1">
    <citation type="submission" date="2018-06" db="EMBL/GenBank/DDBJ databases">
        <title>Genomic Encyclopedia of Archaeal and Bacterial Type Strains, Phase II (KMG-II): from individual species to whole genera.</title>
        <authorList>
            <person name="Goeker M."/>
        </authorList>
    </citation>
    <scope>NUCLEOTIDE SEQUENCE [LARGE SCALE GENOMIC DNA]</scope>
    <source>
        <strain evidence="9 10">DSM 6779</strain>
    </source>
</reference>
<dbReference type="HAMAP" id="MF_01008">
    <property type="entry name" value="MraZ"/>
    <property type="match status" value="1"/>
</dbReference>
<evidence type="ECO:0000256" key="7">
    <source>
        <dbReference type="HAMAP-Rule" id="MF_01008"/>
    </source>
</evidence>
<evidence type="ECO:0000313" key="10">
    <source>
        <dbReference type="Proteomes" id="UP000249239"/>
    </source>
</evidence>
<dbReference type="PANTHER" id="PTHR34701:SF1">
    <property type="entry name" value="TRANSCRIPTIONAL REGULATOR MRAZ"/>
    <property type="match status" value="1"/>
</dbReference>
<dbReference type="EMBL" id="QKZK01000031">
    <property type="protein sequence ID" value="PZX12430.1"/>
    <property type="molecule type" value="Genomic_DNA"/>
</dbReference>
<feature type="domain" description="SpoVT-AbrB" evidence="8">
    <location>
        <begin position="7"/>
        <end position="54"/>
    </location>
</feature>
<evidence type="ECO:0000256" key="4">
    <source>
        <dbReference type="ARBA" id="ARBA00023015"/>
    </source>
</evidence>
<feature type="domain" description="SpoVT-AbrB" evidence="8">
    <location>
        <begin position="84"/>
        <end position="127"/>
    </location>
</feature>
<evidence type="ECO:0000256" key="1">
    <source>
        <dbReference type="ARBA" id="ARBA00013860"/>
    </source>
</evidence>
<dbReference type="InterPro" id="IPR003444">
    <property type="entry name" value="MraZ"/>
</dbReference>
<dbReference type="GO" id="GO:0000976">
    <property type="term" value="F:transcription cis-regulatory region binding"/>
    <property type="evidence" value="ECO:0007669"/>
    <property type="project" value="TreeGrafter"/>
</dbReference>
<comment type="subcellular location">
    <subcellularLocation>
        <location evidence="7">Cytoplasm</location>
        <location evidence="7">Nucleoid</location>
    </subcellularLocation>
</comment>
<dbReference type="InterPro" id="IPR037914">
    <property type="entry name" value="SpoVT-AbrB_sf"/>
</dbReference>